<sequence>MDSIKHQQNVLKQLDSILKSYHSTSIDKEETPNEQVSKRFQDTFFISSVTGQGIIPLKEYILNCASPGKWRFPEDFTNDMDILELISEFIRAQLLSHFYQEVPHAVVQLNERLDTRDDGSLYIKQVLLCPYGSVMQRMRVSEGKVLKSVEIKAAKQLSIAFQTDVNLEINLRVHKFKKND</sequence>
<reference evidence="1 2" key="1">
    <citation type="journal article" date="2023" name="BMC Biol.">
        <title>The compact genome of the sponge Oopsacas minuta (Hexactinellida) is lacking key metazoan core genes.</title>
        <authorList>
            <person name="Santini S."/>
            <person name="Schenkelaars Q."/>
            <person name="Jourda C."/>
            <person name="Duchesne M."/>
            <person name="Belahbib H."/>
            <person name="Rocher C."/>
            <person name="Selva M."/>
            <person name="Riesgo A."/>
            <person name="Vervoort M."/>
            <person name="Leys S.P."/>
            <person name="Kodjabachian L."/>
            <person name="Le Bivic A."/>
            <person name="Borchiellini C."/>
            <person name="Claverie J.M."/>
            <person name="Renard E."/>
        </authorList>
    </citation>
    <scope>NUCLEOTIDE SEQUENCE [LARGE SCALE GENOMIC DNA]</scope>
    <source>
        <strain evidence="1">SPO-2</strain>
    </source>
</reference>
<dbReference type="GO" id="GO:0005525">
    <property type="term" value="F:GTP binding"/>
    <property type="evidence" value="ECO:0007669"/>
    <property type="project" value="InterPro"/>
</dbReference>
<accession>A0AAV7K9Y3</accession>
<name>A0AAV7K9Y3_9METZ</name>
<dbReference type="GO" id="GO:0019843">
    <property type="term" value="F:rRNA binding"/>
    <property type="evidence" value="ECO:0007669"/>
    <property type="project" value="TreeGrafter"/>
</dbReference>
<proteinExistence type="predicted"/>
<evidence type="ECO:0000313" key="2">
    <source>
        <dbReference type="Proteomes" id="UP001165289"/>
    </source>
</evidence>
<dbReference type="Proteomes" id="UP001165289">
    <property type="component" value="Unassembled WGS sequence"/>
</dbReference>
<dbReference type="SUPFAM" id="SSF54814">
    <property type="entry name" value="Prokaryotic type KH domain (KH-domain type II)"/>
    <property type="match status" value="1"/>
</dbReference>
<dbReference type="InterPro" id="IPR005662">
    <property type="entry name" value="GTPase_Era-like"/>
</dbReference>
<dbReference type="GO" id="GO:0043024">
    <property type="term" value="F:ribosomal small subunit binding"/>
    <property type="evidence" value="ECO:0007669"/>
    <property type="project" value="TreeGrafter"/>
</dbReference>
<dbReference type="AlphaFoldDB" id="A0AAV7K9Y3"/>
<dbReference type="InterPro" id="IPR015946">
    <property type="entry name" value="KH_dom-like_a/b"/>
</dbReference>
<dbReference type="PANTHER" id="PTHR42698">
    <property type="entry name" value="GTPASE ERA"/>
    <property type="match status" value="1"/>
</dbReference>
<dbReference type="Gene3D" id="3.30.300.20">
    <property type="match status" value="1"/>
</dbReference>
<dbReference type="PANTHER" id="PTHR42698:SF1">
    <property type="entry name" value="GTPASE ERA, MITOCHONDRIAL"/>
    <property type="match status" value="1"/>
</dbReference>
<comment type="caution">
    <text evidence="1">The sequence shown here is derived from an EMBL/GenBank/DDBJ whole genome shotgun (WGS) entry which is preliminary data.</text>
</comment>
<keyword evidence="2" id="KW-1185">Reference proteome</keyword>
<gene>
    <name evidence="1" type="ORF">LOD99_351</name>
</gene>
<dbReference type="InterPro" id="IPR009019">
    <property type="entry name" value="KH_sf_prok-type"/>
</dbReference>
<dbReference type="GO" id="GO:0000028">
    <property type="term" value="P:ribosomal small subunit assembly"/>
    <property type="evidence" value="ECO:0007669"/>
    <property type="project" value="TreeGrafter"/>
</dbReference>
<protein>
    <submittedName>
        <fullName evidence="1">GTPase Era, mitochondrial</fullName>
    </submittedName>
</protein>
<organism evidence="1 2">
    <name type="scientific">Oopsacas minuta</name>
    <dbReference type="NCBI Taxonomy" id="111878"/>
    <lineage>
        <taxon>Eukaryota</taxon>
        <taxon>Metazoa</taxon>
        <taxon>Porifera</taxon>
        <taxon>Hexactinellida</taxon>
        <taxon>Hexasterophora</taxon>
        <taxon>Lyssacinosida</taxon>
        <taxon>Leucopsacidae</taxon>
        <taxon>Oopsacas</taxon>
    </lineage>
</organism>
<evidence type="ECO:0000313" key="1">
    <source>
        <dbReference type="EMBL" id="KAI6657608.1"/>
    </source>
</evidence>
<dbReference type="EMBL" id="JAKMXF010000111">
    <property type="protein sequence ID" value="KAI6657608.1"/>
    <property type="molecule type" value="Genomic_DNA"/>
</dbReference>